<sequence>MLSGITPENLSVTDFSSDPDPQISLTGDTGLVGESTGPSADNGPPEAVRGPLADSGPVGDNSGPSADNGPPGAPNPATGAGNPADSASLATEGATAVFAPPGSKSATGD</sequence>
<gene>
    <name evidence="2" type="ORF">SAMEA2259716_00056</name>
</gene>
<dbReference type="AlphaFoldDB" id="A0A1U5UVG1"/>
<name>A0A1U5UVG1_9MYCO</name>
<reference evidence="2 3" key="1">
    <citation type="submission" date="2016-11" db="EMBL/GenBank/DDBJ databases">
        <authorList>
            <consortium name="Pathogen Informatics"/>
        </authorList>
    </citation>
    <scope>NUCLEOTIDE SEQUENCE [LARGE SCALE GENOMIC DNA]</scope>
    <source>
        <strain evidence="2 3">911</strain>
    </source>
</reference>
<feature type="compositionally biased region" description="Polar residues" evidence="1">
    <location>
        <begin position="1"/>
        <end position="16"/>
    </location>
</feature>
<proteinExistence type="predicted"/>
<accession>A0A1U5UVG1</accession>
<dbReference type="EMBL" id="FVGW01000001">
    <property type="protein sequence ID" value="SKL33477.1"/>
    <property type="molecule type" value="Genomic_DNA"/>
</dbReference>
<evidence type="ECO:0000313" key="3">
    <source>
        <dbReference type="Proteomes" id="UP000190074"/>
    </source>
</evidence>
<feature type="compositionally biased region" description="Low complexity" evidence="1">
    <location>
        <begin position="61"/>
        <end position="85"/>
    </location>
</feature>
<organism evidence="2 3">
    <name type="scientific">Mycobacteroides abscessus subsp. massiliense</name>
    <dbReference type="NCBI Taxonomy" id="1962118"/>
    <lineage>
        <taxon>Bacteria</taxon>
        <taxon>Bacillati</taxon>
        <taxon>Actinomycetota</taxon>
        <taxon>Actinomycetes</taxon>
        <taxon>Mycobacteriales</taxon>
        <taxon>Mycobacteriaceae</taxon>
        <taxon>Mycobacteroides</taxon>
        <taxon>Mycobacteroides abscessus</taxon>
    </lineage>
</organism>
<evidence type="ECO:0000256" key="1">
    <source>
        <dbReference type="SAM" id="MobiDB-lite"/>
    </source>
</evidence>
<evidence type="ECO:0000313" key="2">
    <source>
        <dbReference type="EMBL" id="SKL33477.1"/>
    </source>
</evidence>
<dbReference type="Proteomes" id="UP000190074">
    <property type="component" value="Unassembled WGS sequence"/>
</dbReference>
<feature type="region of interest" description="Disordered" evidence="1">
    <location>
        <begin position="1"/>
        <end position="109"/>
    </location>
</feature>
<protein>
    <submittedName>
        <fullName evidence="2">Uncharacterized protein</fullName>
    </submittedName>
</protein>